<evidence type="ECO:0000313" key="3">
    <source>
        <dbReference type="Proteomes" id="UP001620626"/>
    </source>
</evidence>
<dbReference type="EMBL" id="JBICBT010001064">
    <property type="protein sequence ID" value="KAL3084925.1"/>
    <property type="molecule type" value="Genomic_DNA"/>
</dbReference>
<proteinExistence type="predicted"/>
<reference evidence="2 3" key="1">
    <citation type="submission" date="2024-10" db="EMBL/GenBank/DDBJ databases">
        <authorList>
            <person name="Kim D."/>
        </authorList>
    </citation>
    <scope>NUCLEOTIDE SEQUENCE [LARGE SCALE GENOMIC DNA]</scope>
    <source>
        <strain evidence="2">BH-2024</strain>
    </source>
</reference>
<accession>A0ABD2J425</accession>
<organism evidence="2 3">
    <name type="scientific">Heterodera trifolii</name>
    <dbReference type="NCBI Taxonomy" id="157864"/>
    <lineage>
        <taxon>Eukaryota</taxon>
        <taxon>Metazoa</taxon>
        <taxon>Ecdysozoa</taxon>
        <taxon>Nematoda</taxon>
        <taxon>Chromadorea</taxon>
        <taxon>Rhabditida</taxon>
        <taxon>Tylenchina</taxon>
        <taxon>Tylenchomorpha</taxon>
        <taxon>Tylenchoidea</taxon>
        <taxon>Heteroderidae</taxon>
        <taxon>Heteroderinae</taxon>
        <taxon>Heterodera</taxon>
    </lineage>
</organism>
<name>A0ABD2J425_9BILA</name>
<keyword evidence="3" id="KW-1185">Reference proteome</keyword>
<dbReference type="Proteomes" id="UP001620626">
    <property type="component" value="Unassembled WGS sequence"/>
</dbReference>
<evidence type="ECO:0000313" key="2">
    <source>
        <dbReference type="EMBL" id="KAL3084925.1"/>
    </source>
</evidence>
<evidence type="ECO:0000256" key="1">
    <source>
        <dbReference type="SAM" id="MobiDB-lite"/>
    </source>
</evidence>
<feature type="region of interest" description="Disordered" evidence="1">
    <location>
        <begin position="80"/>
        <end position="105"/>
    </location>
</feature>
<sequence length="567" mass="59189">MDSDANANDGANKQHQNVVGTKLRRRASSAEQLAVIGEASSTTECHANAGIDSAAVATATPSVSDLSRPLRIQIPEITDQQRLQQQQHNDSRGHQQPLPPPSRCVRMMPMPSSFQAQKRAAAAAAGCVKLGTSGFGGSASAEAAAPPFSCAECCCCEAADSTAVTGHCCAIGNAATPPIISSVAERFVLQQQGVGGVGVPKKKLPQHRRLRKYASETSFLLLITRQVRVLLTKTSSIGSGTSSGLGMQFQQQLQQHAGTAAAQPQRMPPHSARALRTVPHWHHQQSSREQLLLDDDTPSPPMIITAGMPLIIPQATHGTEFVRCAAVRPDAFSTCAEVVPRPLVQSPTARVGGGACTVLTRLHTTTATAANTSFASEVWTSAAAPTTVGTIAARQDSADEASAASMGSVSTVASGGGGGATQHTPQMQRRRCNHYVTAAPGQIIIQQQQQMVAAQNHHQRKKMSENQQHTVVMQQVDRGSVGTAGTGQSGGSGSLSLAPVIASAACPRTTRCNTAYDLVRTPAQPSTRTRSRACNAPGVLQSGSAAPLGLAVGRAVARTAYTDQRRG</sequence>
<protein>
    <submittedName>
        <fullName evidence="2">Uncharacterized protein</fullName>
    </submittedName>
</protein>
<gene>
    <name evidence="2" type="ORF">niasHT_034638</name>
</gene>
<dbReference type="AlphaFoldDB" id="A0ABD2J425"/>
<feature type="region of interest" description="Disordered" evidence="1">
    <location>
        <begin position="1"/>
        <end position="25"/>
    </location>
</feature>
<feature type="compositionally biased region" description="Polar residues" evidence="1">
    <location>
        <begin position="1"/>
        <end position="19"/>
    </location>
</feature>
<comment type="caution">
    <text evidence="2">The sequence shown here is derived from an EMBL/GenBank/DDBJ whole genome shotgun (WGS) entry which is preliminary data.</text>
</comment>